<organism evidence="2 3">
    <name type="scientific">Chitinophaga terrae</name>
    <name type="common">ex Kim and Jung 2007</name>
    <dbReference type="NCBI Taxonomy" id="408074"/>
    <lineage>
        <taxon>Bacteria</taxon>
        <taxon>Pseudomonadati</taxon>
        <taxon>Bacteroidota</taxon>
        <taxon>Chitinophagia</taxon>
        <taxon>Chitinophagales</taxon>
        <taxon>Chitinophagaceae</taxon>
        <taxon>Chitinophaga</taxon>
    </lineage>
</organism>
<dbReference type="EMBL" id="FNRL01000053">
    <property type="protein sequence ID" value="SEB11883.1"/>
    <property type="molecule type" value="Genomic_DNA"/>
</dbReference>
<dbReference type="STRING" id="408074.SAMN05660909_05625"/>
<dbReference type="FunFam" id="3.30.1330.40:FF:000001">
    <property type="entry name" value="L-PSP family endoribonuclease"/>
    <property type="match status" value="1"/>
</dbReference>
<dbReference type="AlphaFoldDB" id="A0A1H4GQL4"/>
<protein>
    <submittedName>
        <fullName evidence="2">Endoribonuclease L-PSP</fullName>
    </submittedName>
</protein>
<proteinExistence type="inferred from homology"/>
<keyword evidence="3" id="KW-1185">Reference proteome</keyword>
<evidence type="ECO:0000313" key="2">
    <source>
        <dbReference type="EMBL" id="SEB11883.1"/>
    </source>
</evidence>
<dbReference type="SUPFAM" id="SSF55298">
    <property type="entry name" value="YjgF-like"/>
    <property type="match status" value="1"/>
</dbReference>
<dbReference type="RefSeq" id="WP_089766288.1">
    <property type="nucleotide sequence ID" value="NZ_BKAT01000075.1"/>
</dbReference>
<dbReference type="Pfam" id="PF01042">
    <property type="entry name" value="Ribonuc_L-PSP"/>
    <property type="match status" value="1"/>
</dbReference>
<dbReference type="PANTHER" id="PTHR11803">
    <property type="entry name" value="2-IMINOBUTANOATE/2-IMINOPROPANOATE DEAMINASE RIDA"/>
    <property type="match status" value="1"/>
</dbReference>
<name>A0A1H4GQL4_9BACT</name>
<sequence>MKKVIFSSDAPAPIGPFSQGVVAQGALLYVSGNIGMKPGETELVTGGIREQTKQVLSNMKAIVSEAGYSLSDVVKVNVYLTDMKDFASMNEEYAKIFSELEPARTTVQVAGLPKNAMVEMELTAVK</sequence>
<dbReference type="Gene3D" id="3.30.1330.40">
    <property type="entry name" value="RutC-like"/>
    <property type="match status" value="1"/>
</dbReference>
<reference evidence="3" key="1">
    <citation type="submission" date="2016-10" db="EMBL/GenBank/DDBJ databases">
        <authorList>
            <person name="Varghese N."/>
            <person name="Submissions S."/>
        </authorList>
    </citation>
    <scope>NUCLEOTIDE SEQUENCE [LARGE SCALE GENOMIC DNA]</scope>
    <source>
        <strain evidence="3">DSM 23920</strain>
    </source>
</reference>
<dbReference type="OrthoDB" id="9803101at2"/>
<dbReference type="GO" id="GO:0019239">
    <property type="term" value="F:deaminase activity"/>
    <property type="evidence" value="ECO:0007669"/>
    <property type="project" value="TreeGrafter"/>
</dbReference>
<dbReference type="Proteomes" id="UP000199656">
    <property type="component" value="Unassembled WGS sequence"/>
</dbReference>
<dbReference type="PANTHER" id="PTHR11803:SF39">
    <property type="entry name" value="2-IMINOBUTANOATE_2-IMINOPROPANOATE DEAMINASE"/>
    <property type="match status" value="1"/>
</dbReference>
<dbReference type="InterPro" id="IPR006175">
    <property type="entry name" value="YjgF/YER057c/UK114"/>
</dbReference>
<evidence type="ECO:0000313" key="3">
    <source>
        <dbReference type="Proteomes" id="UP000199656"/>
    </source>
</evidence>
<dbReference type="InterPro" id="IPR006056">
    <property type="entry name" value="RidA"/>
</dbReference>
<dbReference type="CDD" id="cd00448">
    <property type="entry name" value="YjgF_YER057c_UK114_family"/>
    <property type="match status" value="1"/>
</dbReference>
<dbReference type="InterPro" id="IPR035959">
    <property type="entry name" value="RutC-like_sf"/>
</dbReference>
<dbReference type="GO" id="GO:0005829">
    <property type="term" value="C:cytosol"/>
    <property type="evidence" value="ECO:0007669"/>
    <property type="project" value="TreeGrafter"/>
</dbReference>
<comment type="similarity">
    <text evidence="1">Belongs to the RutC family.</text>
</comment>
<accession>A0A1H4GQL4</accession>
<gene>
    <name evidence="2" type="ORF">SAMN05660909_05625</name>
</gene>
<dbReference type="NCBIfam" id="TIGR00004">
    <property type="entry name" value="Rid family detoxifying hydrolase"/>
    <property type="match status" value="1"/>
</dbReference>
<evidence type="ECO:0000256" key="1">
    <source>
        <dbReference type="ARBA" id="ARBA00010552"/>
    </source>
</evidence>